<feature type="non-terminal residue" evidence="1">
    <location>
        <position position="60"/>
    </location>
</feature>
<keyword evidence="2" id="KW-1185">Reference proteome</keyword>
<gene>
    <name evidence="1" type="ORF">FWK35_00029803</name>
</gene>
<sequence length="60" mass="6817">KNNQKLLNQYTIFPIKVCTNELEDHHDLLLFGDGSVKMETTCNCVSGVLNRTRVLPQNNV</sequence>
<dbReference type="EMBL" id="VUJU01016414">
    <property type="protein sequence ID" value="KAF0688992.1"/>
    <property type="molecule type" value="Genomic_DNA"/>
</dbReference>
<protein>
    <submittedName>
        <fullName evidence="1">Uncharacterized protein</fullName>
    </submittedName>
</protein>
<proteinExistence type="predicted"/>
<reference evidence="1 2" key="1">
    <citation type="submission" date="2019-08" db="EMBL/GenBank/DDBJ databases">
        <title>Whole genome of Aphis craccivora.</title>
        <authorList>
            <person name="Voronova N.V."/>
            <person name="Shulinski R.S."/>
            <person name="Bandarenka Y.V."/>
            <person name="Zhorov D.G."/>
            <person name="Warner D."/>
        </authorList>
    </citation>
    <scope>NUCLEOTIDE SEQUENCE [LARGE SCALE GENOMIC DNA]</scope>
    <source>
        <strain evidence="1">180601</strain>
        <tissue evidence="1">Whole Body</tissue>
    </source>
</reference>
<feature type="non-terminal residue" evidence="1">
    <location>
        <position position="1"/>
    </location>
</feature>
<name>A0A6G0VKD8_APHCR</name>
<evidence type="ECO:0000313" key="2">
    <source>
        <dbReference type="Proteomes" id="UP000478052"/>
    </source>
</evidence>
<evidence type="ECO:0000313" key="1">
    <source>
        <dbReference type="EMBL" id="KAF0688992.1"/>
    </source>
</evidence>
<accession>A0A6G0VKD8</accession>
<dbReference type="Proteomes" id="UP000478052">
    <property type="component" value="Unassembled WGS sequence"/>
</dbReference>
<comment type="caution">
    <text evidence="1">The sequence shown here is derived from an EMBL/GenBank/DDBJ whole genome shotgun (WGS) entry which is preliminary data.</text>
</comment>
<organism evidence="1 2">
    <name type="scientific">Aphis craccivora</name>
    <name type="common">Cowpea aphid</name>
    <dbReference type="NCBI Taxonomy" id="307492"/>
    <lineage>
        <taxon>Eukaryota</taxon>
        <taxon>Metazoa</taxon>
        <taxon>Ecdysozoa</taxon>
        <taxon>Arthropoda</taxon>
        <taxon>Hexapoda</taxon>
        <taxon>Insecta</taxon>
        <taxon>Pterygota</taxon>
        <taxon>Neoptera</taxon>
        <taxon>Paraneoptera</taxon>
        <taxon>Hemiptera</taxon>
        <taxon>Sternorrhyncha</taxon>
        <taxon>Aphidomorpha</taxon>
        <taxon>Aphidoidea</taxon>
        <taxon>Aphididae</taxon>
        <taxon>Aphidini</taxon>
        <taxon>Aphis</taxon>
        <taxon>Aphis</taxon>
    </lineage>
</organism>
<dbReference type="AlphaFoldDB" id="A0A6G0VKD8"/>